<evidence type="ECO:0000313" key="3">
    <source>
        <dbReference type="Proteomes" id="UP001172911"/>
    </source>
</evidence>
<comment type="caution">
    <text evidence="2">The sequence shown here is derived from an EMBL/GenBank/DDBJ whole genome shotgun (WGS) entry which is preliminary data.</text>
</comment>
<feature type="transmembrane region" description="Helical" evidence="1">
    <location>
        <begin position="57"/>
        <end position="74"/>
    </location>
</feature>
<protein>
    <submittedName>
        <fullName evidence="2">Uncharacterized protein</fullName>
    </submittedName>
</protein>
<feature type="transmembrane region" description="Helical" evidence="1">
    <location>
        <begin position="31"/>
        <end position="50"/>
    </location>
</feature>
<keyword evidence="3" id="KW-1185">Reference proteome</keyword>
<evidence type="ECO:0000256" key="1">
    <source>
        <dbReference type="SAM" id="Phobius"/>
    </source>
</evidence>
<keyword evidence="1" id="KW-1133">Transmembrane helix</keyword>
<accession>A0AAW7ZGG5</accession>
<reference evidence="2" key="1">
    <citation type="journal article" date="2023" name="J. Hazard. Mater.">
        <title>Anaerobic biodegradation of pyrene and benzo[a]pyrene by a new sulfate-reducing Desulforamulus aquiferis strain DSA.</title>
        <authorList>
            <person name="Zhang Z."/>
            <person name="Sun J."/>
            <person name="Gong X."/>
            <person name="Wang C."/>
            <person name="Wang H."/>
        </authorList>
    </citation>
    <scope>NUCLEOTIDE SEQUENCE</scope>
    <source>
        <strain evidence="2">DSA</strain>
    </source>
</reference>
<reference evidence="2" key="2">
    <citation type="submission" date="2023-03" db="EMBL/GenBank/DDBJ databases">
        <authorList>
            <person name="Zhang Z."/>
        </authorList>
    </citation>
    <scope>NUCLEOTIDE SEQUENCE</scope>
    <source>
        <strain evidence="2">DSA</strain>
    </source>
</reference>
<name>A0AAW7ZGG5_9FIRM</name>
<feature type="transmembrane region" description="Helical" evidence="1">
    <location>
        <begin position="80"/>
        <end position="99"/>
    </location>
</feature>
<gene>
    <name evidence="2" type="ORF">P6N53_16325</name>
</gene>
<keyword evidence="1" id="KW-0472">Membrane</keyword>
<proteinExistence type="predicted"/>
<evidence type="ECO:0000313" key="2">
    <source>
        <dbReference type="EMBL" id="MDO7788792.1"/>
    </source>
</evidence>
<dbReference type="EMBL" id="JARPTC010000025">
    <property type="protein sequence ID" value="MDO7788792.1"/>
    <property type="molecule type" value="Genomic_DNA"/>
</dbReference>
<dbReference type="AlphaFoldDB" id="A0AAW7ZGG5"/>
<sequence>MNDKKLLHYALKIIGFLILLSVPIYSPAKNIGVALIILGMSILTFSDLMVDTLPKRFLILEFCYVISLFILGLIYNDATIRLGLIILLIGGLWLIEKYYKVKQQNKEINK</sequence>
<dbReference type="RefSeq" id="WP_304545042.1">
    <property type="nucleotide sequence ID" value="NZ_JARPTC010000025.1"/>
</dbReference>
<dbReference type="Proteomes" id="UP001172911">
    <property type="component" value="Unassembled WGS sequence"/>
</dbReference>
<organism evidence="2 3">
    <name type="scientific">Desulforamulus aquiferis</name>
    <dbReference type="NCBI Taxonomy" id="1397668"/>
    <lineage>
        <taxon>Bacteria</taxon>
        <taxon>Bacillati</taxon>
        <taxon>Bacillota</taxon>
        <taxon>Clostridia</taxon>
        <taxon>Eubacteriales</taxon>
        <taxon>Peptococcaceae</taxon>
        <taxon>Desulforamulus</taxon>
    </lineage>
</organism>
<feature type="transmembrane region" description="Helical" evidence="1">
    <location>
        <begin position="7"/>
        <end position="25"/>
    </location>
</feature>
<keyword evidence="1" id="KW-0812">Transmembrane</keyword>